<feature type="domain" description="Carbohydrate kinase PfkB" evidence="4">
    <location>
        <begin position="17"/>
        <end position="289"/>
    </location>
</feature>
<feature type="region of interest" description="Disordered" evidence="3">
    <location>
        <begin position="312"/>
        <end position="368"/>
    </location>
</feature>
<dbReference type="PANTHER" id="PTHR46566">
    <property type="entry name" value="1-PHOSPHOFRUCTOKINASE-RELATED"/>
    <property type="match status" value="1"/>
</dbReference>
<sequence>MSDVTIFAPSPTLTVTVEEHDDEPDIHVHAGGQGVWQARMLLRLGVPVTICCSLTGEVGRMLRHLLEDEGMTVAGVERPGKGSAYVHDRRGGERRIIAETGGDPLARHDLDELYGVTLREGLASGLAILSGPAGDETLPADTYRRLASDLHAGGAKVVVDLSGARLDAAIKGGVDVLKVSDEELASDGRVDDDSAAGIMAAMRRLRKDGAEAVIVSRSPEPMLLLDPDGFLEITAPRLEVADTRGAGDSLTAGVAAGIARGESVRDAIVTGAAAAALNVTRHGLGTGDPDAIAALRSAVTVRQLLDGAEAGMDQPVTGHVSPDGLAALAEPTERPPGEASMERPPGEASSGDSPESGRSETAESGNPR</sequence>
<dbReference type="PROSITE" id="PS00584">
    <property type="entry name" value="PFKB_KINASES_2"/>
    <property type="match status" value="1"/>
</dbReference>
<dbReference type="Gene3D" id="3.40.1190.20">
    <property type="match status" value="1"/>
</dbReference>
<dbReference type="RefSeq" id="WP_308869748.1">
    <property type="nucleotide sequence ID" value="NZ_JAVFWO010000007.1"/>
</dbReference>
<evidence type="ECO:0000256" key="2">
    <source>
        <dbReference type="ARBA" id="ARBA00022777"/>
    </source>
</evidence>
<name>A0ABU0Z987_9MICO</name>
<dbReference type="Pfam" id="PF00294">
    <property type="entry name" value="PfkB"/>
    <property type="match status" value="1"/>
</dbReference>
<dbReference type="InterPro" id="IPR029056">
    <property type="entry name" value="Ribokinase-like"/>
</dbReference>
<dbReference type="EMBL" id="JAVFWO010000007">
    <property type="protein sequence ID" value="MDQ7880081.1"/>
    <property type="molecule type" value="Genomic_DNA"/>
</dbReference>
<dbReference type="PANTHER" id="PTHR46566:SF2">
    <property type="entry name" value="ATP-DEPENDENT 6-PHOSPHOFRUCTOKINASE ISOZYME 2"/>
    <property type="match status" value="1"/>
</dbReference>
<evidence type="ECO:0000256" key="1">
    <source>
        <dbReference type="ARBA" id="ARBA00022679"/>
    </source>
</evidence>
<keyword evidence="6" id="KW-1185">Reference proteome</keyword>
<dbReference type="InterPro" id="IPR002173">
    <property type="entry name" value="Carboh/pur_kinase_PfkB_CS"/>
</dbReference>
<dbReference type="Proteomes" id="UP001235133">
    <property type="component" value="Unassembled WGS sequence"/>
</dbReference>
<dbReference type="InterPro" id="IPR011611">
    <property type="entry name" value="PfkB_dom"/>
</dbReference>
<comment type="caution">
    <text evidence="5">The sequence shown here is derived from an EMBL/GenBank/DDBJ whole genome shotgun (WGS) entry which is preliminary data.</text>
</comment>
<evidence type="ECO:0000313" key="6">
    <source>
        <dbReference type="Proteomes" id="UP001235133"/>
    </source>
</evidence>
<feature type="compositionally biased region" description="Basic and acidic residues" evidence="3">
    <location>
        <begin position="331"/>
        <end position="345"/>
    </location>
</feature>
<organism evidence="5 6">
    <name type="scientific">Microbacterium psychrotolerans</name>
    <dbReference type="NCBI Taxonomy" id="3068321"/>
    <lineage>
        <taxon>Bacteria</taxon>
        <taxon>Bacillati</taxon>
        <taxon>Actinomycetota</taxon>
        <taxon>Actinomycetes</taxon>
        <taxon>Micrococcales</taxon>
        <taxon>Microbacteriaceae</taxon>
        <taxon>Microbacterium</taxon>
    </lineage>
</organism>
<dbReference type="GO" id="GO:0016301">
    <property type="term" value="F:kinase activity"/>
    <property type="evidence" value="ECO:0007669"/>
    <property type="project" value="UniProtKB-KW"/>
</dbReference>
<protein>
    <submittedName>
        <fullName evidence="5">PfkB family carbohydrate kinase</fullName>
    </submittedName>
</protein>
<dbReference type="SUPFAM" id="SSF53613">
    <property type="entry name" value="Ribokinase-like"/>
    <property type="match status" value="1"/>
</dbReference>
<accession>A0ABU0Z987</accession>
<evidence type="ECO:0000259" key="4">
    <source>
        <dbReference type="Pfam" id="PF00294"/>
    </source>
</evidence>
<evidence type="ECO:0000313" key="5">
    <source>
        <dbReference type="EMBL" id="MDQ7880081.1"/>
    </source>
</evidence>
<proteinExistence type="predicted"/>
<gene>
    <name evidence="5" type="ORF">Q9R08_18975</name>
</gene>
<keyword evidence="2 5" id="KW-0418">Kinase</keyword>
<keyword evidence="1" id="KW-0808">Transferase</keyword>
<reference evidence="5 6" key="1">
    <citation type="submission" date="2023-08" db="EMBL/GenBank/DDBJ databases">
        <title>Microbacterium psychrotolerans sp. nov., a psychrotolerant bacterium isolated from soil in Heilongjiang Province, China.</title>
        <authorList>
            <person name="An P."/>
            <person name="Zhao D."/>
            <person name="Xiang H."/>
        </authorList>
    </citation>
    <scope>NUCLEOTIDE SEQUENCE [LARGE SCALE GENOMIC DNA]</scope>
    <source>
        <strain evidence="5 6">QXD-8</strain>
    </source>
</reference>
<evidence type="ECO:0000256" key="3">
    <source>
        <dbReference type="SAM" id="MobiDB-lite"/>
    </source>
</evidence>